<evidence type="ECO:0000313" key="1">
    <source>
        <dbReference type="EMBL" id="KAG7155307.1"/>
    </source>
</evidence>
<dbReference type="AlphaFoldDB" id="A0A8J5JAN7"/>
<name>A0A8J5JAN7_HOMAM</name>
<organism evidence="1 2">
    <name type="scientific">Homarus americanus</name>
    <name type="common">American lobster</name>
    <dbReference type="NCBI Taxonomy" id="6706"/>
    <lineage>
        <taxon>Eukaryota</taxon>
        <taxon>Metazoa</taxon>
        <taxon>Ecdysozoa</taxon>
        <taxon>Arthropoda</taxon>
        <taxon>Crustacea</taxon>
        <taxon>Multicrustacea</taxon>
        <taxon>Malacostraca</taxon>
        <taxon>Eumalacostraca</taxon>
        <taxon>Eucarida</taxon>
        <taxon>Decapoda</taxon>
        <taxon>Pleocyemata</taxon>
        <taxon>Astacidea</taxon>
        <taxon>Nephropoidea</taxon>
        <taxon>Nephropidae</taxon>
        <taxon>Homarus</taxon>
    </lineage>
</organism>
<reference evidence="1" key="1">
    <citation type="journal article" date="2021" name="Sci. Adv.">
        <title>The American lobster genome reveals insights on longevity, neural, and immune adaptations.</title>
        <authorList>
            <person name="Polinski J.M."/>
            <person name="Zimin A.V."/>
            <person name="Clark K.F."/>
            <person name="Kohn A.B."/>
            <person name="Sadowski N."/>
            <person name="Timp W."/>
            <person name="Ptitsyn A."/>
            <person name="Khanna P."/>
            <person name="Romanova D.Y."/>
            <person name="Williams P."/>
            <person name="Greenwood S.J."/>
            <person name="Moroz L.L."/>
            <person name="Walt D.R."/>
            <person name="Bodnar A.G."/>
        </authorList>
    </citation>
    <scope>NUCLEOTIDE SEQUENCE</scope>
    <source>
        <strain evidence="1">GMGI-L3</strain>
    </source>
</reference>
<protein>
    <submittedName>
        <fullName evidence="1">Uncharacterized protein</fullName>
    </submittedName>
</protein>
<gene>
    <name evidence="1" type="ORF">Hamer_G024633</name>
</gene>
<feature type="non-terminal residue" evidence="1">
    <location>
        <position position="85"/>
    </location>
</feature>
<accession>A0A8J5JAN7</accession>
<proteinExistence type="predicted"/>
<keyword evidence="2" id="KW-1185">Reference proteome</keyword>
<comment type="caution">
    <text evidence="1">The sequence shown here is derived from an EMBL/GenBank/DDBJ whole genome shotgun (WGS) entry which is preliminary data.</text>
</comment>
<dbReference type="Proteomes" id="UP000747542">
    <property type="component" value="Unassembled WGS sequence"/>
</dbReference>
<sequence>SEGGCTRQPRYYHGKPCEVDCRKLEVVNASSQQDGTQGSARVLFAGTVNFPRVPFAAFVTLKPSLTTVGSKMLTTDGDADEGENL</sequence>
<evidence type="ECO:0000313" key="2">
    <source>
        <dbReference type="Proteomes" id="UP000747542"/>
    </source>
</evidence>
<dbReference type="EMBL" id="JAHLQT010042058">
    <property type="protein sequence ID" value="KAG7155307.1"/>
    <property type="molecule type" value="Genomic_DNA"/>
</dbReference>